<dbReference type="RefSeq" id="WP_147046207.1">
    <property type="nucleotide sequence ID" value="NZ_BJZV01000007.1"/>
</dbReference>
<dbReference type="Proteomes" id="UP000321750">
    <property type="component" value="Unassembled WGS sequence"/>
</dbReference>
<protein>
    <submittedName>
        <fullName evidence="2">Uncharacterized protein</fullName>
    </submittedName>
</protein>
<reference evidence="2 3" key="1">
    <citation type="submission" date="2019-07" db="EMBL/GenBank/DDBJ databases">
        <title>Whole genome shotgun sequence of Methylobacterium gnaphalii NBRC 107716.</title>
        <authorList>
            <person name="Hosoyama A."/>
            <person name="Uohara A."/>
            <person name="Ohji S."/>
            <person name="Ichikawa N."/>
        </authorList>
    </citation>
    <scope>NUCLEOTIDE SEQUENCE [LARGE SCALE GENOMIC DNA]</scope>
    <source>
        <strain evidence="2 3">NBRC 107716</strain>
    </source>
</reference>
<keyword evidence="1" id="KW-1133">Transmembrane helix</keyword>
<keyword evidence="1" id="KW-0812">Transmembrane</keyword>
<keyword evidence="1" id="KW-0472">Membrane</keyword>
<accession>A0A512JIZ1</accession>
<gene>
    <name evidence="2" type="ORF">MGN01_17640</name>
</gene>
<dbReference type="AlphaFoldDB" id="A0A512JIZ1"/>
<dbReference type="EMBL" id="BJZV01000007">
    <property type="protein sequence ID" value="GEP09919.1"/>
    <property type="molecule type" value="Genomic_DNA"/>
</dbReference>
<evidence type="ECO:0000256" key="1">
    <source>
        <dbReference type="SAM" id="Phobius"/>
    </source>
</evidence>
<evidence type="ECO:0000313" key="2">
    <source>
        <dbReference type="EMBL" id="GEP09919.1"/>
    </source>
</evidence>
<keyword evidence="3" id="KW-1185">Reference proteome</keyword>
<evidence type="ECO:0000313" key="3">
    <source>
        <dbReference type="Proteomes" id="UP000321750"/>
    </source>
</evidence>
<feature type="transmembrane region" description="Helical" evidence="1">
    <location>
        <begin position="24"/>
        <end position="45"/>
    </location>
</feature>
<proteinExistence type="predicted"/>
<comment type="caution">
    <text evidence="2">The sequence shown here is derived from an EMBL/GenBank/DDBJ whole genome shotgun (WGS) entry which is preliminary data.</text>
</comment>
<sequence>MNASNILLRGTGDGAVEPARDHSVLILVILMLTLVFAPVIGFHVAMQDTPAQATAPSANVVVAAPSRAEEPG</sequence>
<name>A0A512JIZ1_9HYPH</name>
<organism evidence="2 3">
    <name type="scientific">Methylobacterium gnaphalii</name>
    <dbReference type="NCBI Taxonomy" id="1010610"/>
    <lineage>
        <taxon>Bacteria</taxon>
        <taxon>Pseudomonadati</taxon>
        <taxon>Pseudomonadota</taxon>
        <taxon>Alphaproteobacteria</taxon>
        <taxon>Hyphomicrobiales</taxon>
        <taxon>Methylobacteriaceae</taxon>
        <taxon>Methylobacterium</taxon>
    </lineage>
</organism>